<evidence type="ECO:0000256" key="3">
    <source>
        <dbReference type="ARBA" id="ARBA00022525"/>
    </source>
</evidence>
<dbReference type="Proteomes" id="UP000016560">
    <property type="component" value="Unassembled WGS sequence"/>
</dbReference>
<reference evidence="11" key="1">
    <citation type="submission" date="2024-09" db="EMBL/GenBank/DDBJ databases">
        <title>Whole genome shotgun sequence of Pseudomonas alcaligenes NBRC 14159.</title>
        <authorList>
            <person name="Yoshida I."/>
            <person name="Hosoyama A."/>
            <person name="Tsuchikane K."/>
            <person name="Noguchi M."/>
            <person name="Hirakata S."/>
            <person name="Ando Y."/>
            <person name="Ohji S."/>
            <person name="Yamazoe A."/>
            <person name="Yamazaki S."/>
            <person name="Fujita N."/>
        </authorList>
    </citation>
    <scope>NUCLEOTIDE SEQUENCE</scope>
    <source>
        <strain evidence="11">NBRC 14159</strain>
    </source>
</reference>
<dbReference type="eggNOG" id="COG2931">
    <property type="taxonomic scope" value="Bacteria"/>
</dbReference>
<keyword evidence="8" id="KW-0472">Membrane</keyword>
<dbReference type="Pfam" id="PF00353">
    <property type="entry name" value="HemolysinCabind"/>
    <property type="match status" value="21"/>
</dbReference>
<feature type="compositionally biased region" description="Acidic residues" evidence="9">
    <location>
        <begin position="684"/>
        <end position="693"/>
    </location>
</feature>
<keyword evidence="3" id="KW-0964">Secreted</keyword>
<keyword evidence="7" id="KW-0843">Virulence</keyword>
<feature type="compositionally biased region" description="Polar residues" evidence="9">
    <location>
        <begin position="1066"/>
        <end position="1076"/>
    </location>
</feature>
<dbReference type="SUPFAM" id="SSF51120">
    <property type="entry name" value="beta-Roll"/>
    <property type="match status" value="13"/>
</dbReference>
<dbReference type="PANTHER" id="PTHR38340:SF1">
    <property type="entry name" value="S-LAYER PROTEIN"/>
    <property type="match status" value="1"/>
</dbReference>
<comment type="subcellular location">
    <subcellularLocation>
        <location evidence="1">Membrane</location>
    </subcellularLocation>
    <subcellularLocation>
        <location evidence="2">Secreted</location>
    </subcellularLocation>
</comment>
<evidence type="ECO:0000256" key="7">
    <source>
        <dbReference type="ARBA" id="ARBA00023026"/>
    </source>
</evidence>
<evidence type="ECO:0000256" key="8">
    <source>
        <dbReference type="ARBA" id="ARBA00023136"/>
    </source>
</evidence>
<dbReference type="Gene3D" id="2.150.10.10">
    <property type="entry name" value="Serralysin-like metalloprotease, C-terminal"/>
    <property type="match status" value="15"/>
</dbReference>
<feature type="domain" description="Haemolysin-type calcium binding-related" evidence="10">
    <location>
        <begin position="2751"/>
        <end position="2787"/>
    </location>
</feature>
<evidence type="ECO:0000313" key="12">
    <source>
        <dbReference type="Proteomes" id="UP000016560"/>
    </source>
</evidence>
<dbReference type="RefSeq" id="WP_021700085.1">
    <property type="nucleotide sequence ID" value="NZ_BATI01000008.1"/>
</dbReference>
<dbReference type="PANTHER" id="PTHR38340">
    <property type="entry name" value="S-LAYER PROTEIN"/>
    <property type="match status" value="1"/>
</dbReference>
<feature type="region of interest" description="Disordered" evidence="9">
    <location>
        <begin position="1025"/>
        <end position="1108"/>
    </location>
</feature>
<dbReference type="InterPro" id="IPR003995">
    <property type="entry name" value="RTX_toxin_determinant-A"/>
</dbReference>
<evidence type="ECO:0000256" key="6">
    <source>
        <dbReference type="ARBA" id="ARBA00022837"/>
    </source>
</evidence>
<dbReference type="OrthoDB" id="1676884at2"/>
<dbReference type="InterPro" id="IPR011049">
    <property type="entry name" value="Serralysin-like_metalloprot_C"/>
</dbReference>
<dbReference type="PRINTS" id="PR01488">
    <property type="entry name" value="RTXTOXINA"/>
</dbReference>
<name>U2ZKH9_AQUA1</name>
<keyword evidence="6" id="KW-0106">Calcium</keyword>
<keyword evidence="12" id="KW-1185">Reference proteome</keyword>
<keyword evidence="5" id="KW-0677">Repeat</keyword>
<dbReference type="PRINTS" id="PR00313">
    <property type="entry name" value="CABNDNGRPT"/>
</dbReference>
<keyword evidence="4" id="KW-0800">Toxin</keyword>
<evidence type="ECO:0000256" key="9">
    <source>
        <dbReference type="SAM" id="MobiDB-lite"/>
    </source>
</evidence>
<accession>U2ZKH9</accession>
<dbReference type="Pfam" id="PF17963">
    <property type="entry name" value="Big_9"/>
    <property type="match status" value="2"/>
</dbReference>
<dbReference type="GO" id="GO:0005576">
    <property type="term" value="C:extracellular region"/>
    <property type="evidence" value="ECO:0007669"/>
    <property type="project" value="UniProtKB-SubCell"/>
</dbReference>
<comment type="caution">
    <text evidence="11">The sequence shown here is derived from an EMBL/GenBank/DDBJ whole genome shotgun (WGS) entry which is preliminary data.</text>
</comment>
<dbReference type="InterPro" id="IPR010566">
    <property type="entry name" value="Haemolys_ca-bd"/>
</dbReference>
<evidence type="ECO:0000256" key="4">
    <source>
        <dbReference type="ARBA" id="ARBA00022656"/>
    </source>
</evidence>
<dbReference type="EMBL" id="BATI01000008">
    <property type="protein sequence ID" value="GAD61995.1"/>
    <property type="molecule type" value="Genomic_DNA"/>
</dbReference>
<protein>
    <recommendedName>
        <fullName evidence="10">Haemolysin-type calcium binding-related domain-containing protein</fullName>
    </recommendedName>
</protein>
<feature type="domain" description="Haemolysin-type calcium binding-related" evidence="10">
    <location>
        <begin position="1588"/>
        <end position="1625"/>
    </location>
</feature>
<organism evidence="11 12">
    <name type="scientific">Aquipseudomonas alcaligenes (strain ATCC 14909 / DSM 50342 / CCUG 1425 / JCM 20561 / NBRC 14159 / NCIMB 9945 / NCTC 10367 / 1577)</name>
    <name type="common">Pseudomonas alcaligenes</name>
    <dbReference type="NCBI Taxonomy" id="1215092"/>
    <lineage>
        <taxon>Bacteria</taxon>
        <taxon>Pseudomonadati</taxon>
        <taxon>Pseudomonadota</taxon>
        <taxon>Gammaproteobacteria</taxon>
        <taxon>Pseudomonadales</taxon>
        <taxon>Pseudomonadaceae</taxon>
        <taxon>Aquipseudomonas</taxon>
    </lineage>
</organism>
<evidence type="ECO:0000256" key="5">
    <source>
        <dbReference type="ARBA" id="ARBA00022737"/>
    </source>
</evidence>
<feature type="region of interest" description="Disordered" evidence="9">
    <location>
        <begin position="684"/>
        <end position="719"/>
    </location>
</feature>
<feature type="domain" description="Haemolysin-type calcium binding-related" evidence="10">
    <location>
        <begin position="1729"/>
        <end position="1771"/>
    </location>
</feature>
<dbReference type="Gene3D" id="2.60.40.3440">
    <property type="match status" value="1"/>
</dbReference>
<gene>
    <name evidence="11" type="ORF">PA6_008_02020</name>
</gene>
<dbReference type="GO" id="GO:0005509">
    <property type="term" value="F:calcium ion binding"/>
    <property type="evidence" value="ECO:0007669"/>
    <property type="project" value="InterPro"/>
</dbReference>
<dbReference type="GO" id="GO:0016020">
    <property type="term" value="C:membrane"/>
    <property type="evidence" value="ECO:0007669"/>
    <property type="project" value="UniProtKB-SubCell"/>
</dbReference>
<dbReference type="PROSITE" id="PS00330">
    <property type="entry name" value="HEMOLYSIN_CALCIUM"/>
    <property type="match status" value="18"/>
</dbReference>
<dbReference type="Pfam" id="PF06594">
    <property type="entry name" value="HCBP_related"/>
    <property type="match status" value="3"/>
</dbReference>
<dbReference type="InterPro" id="IPR001343">
    <property type="entry name" value="Hemolysn_Ca-bd"/>
</dbReference>
<dbReference type="GO" id="GO:0090729">
    <property type="term" value="F:toxin activity"/>
    <property type="evidence" value="ECO:0007669"/>
    <property type="project" value="UniProtKB-KW"/>
</dbReference>
<sequence length="2829" mass="295375">MEVSLTQNDVARLSQMLSEGDRGGFYWEYYKLTGEYQALIQGQITTYSGAWGGLAMSGNYLAKLMNQESYELTLDKFSADIIAGTLSAIVGDLATSSLGGDGVLTKTQMQRADYETWASKGLGELFPGNLQFAMSAEGWSSYRDIIFTSGAFNASKLGLMSLDFFYYDTDYTPEELGNRFDEFVGERYEKIDLTGHADSDGRFLRVIDRLTGHTVFMQDTNPPIPFNQWLATEVPGIPLARIPSPVGITWEEEDYRSALDPDSKAYVARESLKAYLQSDQPPGTSFIPNQVPPNVFFEHELNNGDFIDTKELWHQEIMNKIQALDSGGVLDILKREFLVSLYSNDPGTKGVESFLQYVEGLFLKRDRSPVGSVDEYASRSLAVVRHLEGMANVGQIARFVDLTTYSPSELTELATASGADSLAYRYALVELSPLALVGNSAIYAGHANLELDLLSESWLSDRAVMLKALIDVGFGDVAPQTPFAFDDKHTGRRTVTSPESWSTDNGAIIFGSLTKANSGDNSLDGSIKSDRIYGGKEGDLINAGDLNDSLYGMGGNDTLKGDDGGDYLEGGKGSDQLFGGKGADHLAGGEGDDRYEFSSGDGFDRISDEDNLGVIYINGQPCPVGKRTTPEGNVWVSESKEISFTLQDNGGGSKNLVIAYGETDYIVIEGYVSGSFGISLEGYSGEEDPETEIPETPSLNVINGDRKPVDQDPETPGIQVSRDQWGNIIVEPNVIESDRIDYLHDTDGSDEIFGHGGGDQLMSSHGGHDRLVGGAGDDHLWGGSGNDTLDGGIGRDTLTGDGGNDWLDGGDDDDYLYGDEGKDTLLGGAGLDRIAAGSTGSLLIGGDDSDRLIGLGGNDHIYAAEYISREGLTGTNSQTNSGSGRGDALSGGAGKDIAVGAEQKDILLGGSGEDQIFGAAGDDVIYGDSQIVWSATDWSVTRRIERETHSTGLEVNNYIVDLVSMGISIMESTNDDDHIYGGFGEDWIFGEHGQDYINSGADNDVAFGGRGSDVLLGEAGDDVLAGDNGINPSGQDGSDYLSGGSGNDTLSGDGGADALYGGADNDQLSGDNSAIDSSLHGDDYLNGEDGNDSMWGDGGNDSLYGGSGNDQVVGDNGILAGEFHGQDLLDGGQGDDSLFGAGGNDIIYGAAGNDQLSGDLNSLDAAHHGDDFLDGGVGNDSLFGDGGDDALYGAEGNDVLIGDGSGISALAQGDDSLFGGTGDDSLIGGGGDDFINGGSGMDYVSGGEGNDTYFFGLGDSQQIATGYSESIQDRQGQNILEFGAGISSESLIIQNIGGAISIKYSSNDSFILVDGFGGIKTVKFSNGQAFSLEYLYGRNSHDQVDVTTIESGTRLNGSAMGNQLTATGGSSVFGGGRGDDTLTGAGGGNIYLYERGGGADHIYDTTGHISPEGTPLHNRIVFGEGIAVQDVSIFPEGEGALVVHIDGAFSGRLILHNFNLDDVVSSVSVGYLEFSDGTILSTSELLSNGFSLMGDTWGDRLLGGNLSDQLSGLSGNDTLTAGGGDDTLDGGTGDDLLEGGNGADIYLYASGQGNDILFETADGSTNTLRFSPGLDPSDVELVADSSQNLLINISTGHTLVLANWLASGVALIQRIEFADGTVWTDNWIRQNLRVQIGTEVNDVLGALPDQGGMLYGLAGNDTLNGNTGADLLVGGKGNDQLNGGAGDDHYSIADGDSADIISDTAGVDAIIYADSISSGDITIHHVGNDLVLAHANGIDRISVKNWYSYTDGRSWVEEVRFANGAVWNANQLTLWGLAQQGTGIDDILGGVALFADTISGGGGNDQLSGLGGDDILNGDQGNDTLEGGDGKDQLFGGAGDDFIDAGAGDDVIYGGDGNDYILTRGGLDVVYGGDGNDVVKAQGAATITAGKGEDTVSGSNVQLTIRYAEGDGGDTYYDFANIEFIDMLQRDFNYLRSGNHLNMVNINNYGDRIWQENFFLAGAAGSKATYFGLKFSDGTQINDIAAGQLNGVLLDARKIVNDSEWISVRYNSTNYSPNADTYGQYTRLVGGGFFLGDSKVGNDILIGSNMADTFVVREGSDVVYGLEGNDSITLYGGNDTVAGGRGDDSIDIRAGGTITVLYSSGDGRDSFRYNGTPGASADILIEGYSLSSLTYSRLNTDAYLNFSGSDGIVLKDFIDLYSGGFNTAFANTYIQVPGGETLTAQQILDAVKLNEAPPQAMLDTVSTVEGRPLSIAANDLKLNDWDPETSWTDNLQVTAVGGALHGQVAYDVNTGVITFIPDAGFTGIASFTYTLSDRIKTSEGLVNVRVNKNYEVVEGSSLALSTSQLLTEDVDPSNDSHQIVGVGDASTGSIEFNAQTGQITFVPSAGFRGQAWFEYDVSDGMNTRREKAYVLVGALQNLTVNGTSGADTLEGSFGNDTLSGSGGNDILLGSKGNDRLNGGTGADTLSGGLGNDTYVVDNAGDVINESLDSGVDTVESSISLTLATHVENLLLTGSSALNGTGNALDNVLTGNTGVNTLVGGAGNDRLDGKGGVDKYQGGTGNDTYVVDNASETVTENANEGIDTVESSVTLTLGNNVENLTLLGTSALNGAGNALDNVLTGNSAVNTLVGGAGNDRLDGKGGIDKYQGGTGNDTYVVDGATETVTENANEGIDTVESSVTLTLGNNVENLTLTGSAALNGTGNTLNNILIGNSGANSLSGAAGNDTLDGQGGADTLTGGTGNDAYVLGRGYGADTAVENDATAGNADLAQFLGGIATDQLWFRKLSNNLEVSIIGTSDKLTVKDWYLGNAYHVEQFKTADGKTLLDSQVQNLVNAMAAFAPPAAGQTSLPENYQASLASVIAANWQ</sequence>
<evidence type="ECO:0000259" key="10">
    <source>
        <dbReference type="Pfam" id="PF06594"/>
    </source>
</evidence>
<evidence type="ECO:0000256" key="2">
    <source>
        <dbReference type="ARBA" id="ARBA00004613"/>
    </source>
</evidence>
<proteinExistence type="predicted"/>
<evidence type="ECO:0000313" key="11">
    <source>
        <dbReference type="EMBL" id="GAD61995.1"/>
    </source>
</evidence>
<dbReference type="InterPro" id="IPR018511">
    <property type="entry name" value="Hemolysin-typ_Ca-bd_CS"/>
</dbReference>
<dbReference type="InterPro" id="IPR050557">
    <property type="entry name" value="RTX_toxin/Mannuronan_C5-epim"/>
</dbReference>
<evidence type="ECO:0000256" key="1">
    <source>
        <dbReference type="ARBA" id="ARBA00004370"/>
    </source>
</evidence>